<name>A0A9P6TWY5_9FUNG</name>
<keyword evidence="1" id="KW-0812">Transmembrane</keyword>
<evidence type="ECO:0000256" key="2">
    <source>
        <dbReference type="SAM" id="SignalP"/>
    </source>
</evidence>
<organism evidence="3 4">
    <name type="scientific">Actinomortierella ambigua</name>
    <dbReference type="NCBI Taxonomy" id="1343610"/>
    <lineage>
        <taxon>Eukaryota</taxon>
        <taxon>Fungi</taxon>
        <taxon>Fungi incertae sedis</taxon>
        <taxon>Mucoromycota</taxon>
        <taxon>Mortierellomycotina</taxon>
        <taxon>Mortierellomycetes</taxon>
        <taxon>Mortierellales</taxon>
        <taxon>Mortierellaceae</taxon>
        <taxon>Actinomortierella</taxon>
    </lineage>
</organism>
<comment type="caution">
    <text evidence="3">The sequence shown here is derived from an EMBL/GenBank/DDBJ whole genome shotgun (WGS) entry which is preliminary data.</text>
</comment>
<feature type="transmembrane region" description="Helical" evidence="1">
    <location>
        <begin position="142"/>
        <end position="163"/>
    </location>
</feature>
<dbReference type="EMBL" id="JAAAJB010000820">
    <property type="protein sequence ID" value="KAG0250783.1"/>
    <property type="molecule type" value="Genomic_DNA"/>
</dbReference>
<reference evidence="3" key="1">
    <citation type="journal article" date="2020" name="Fungal Divers.">
        <title>Resolving the Mortierellaceae phylogeny through synthesis of multi-gene phylogenetics and phylogenomics.</title>
        <authorList>
            <person name="Vandepol N."/>
            <person name="Liber J."/>
            <person name="Desiro A."/>
            <person name="Na H."/>
            <person name="Kennedy M."/>
            <person name="Barry K."/>
            <person name="Grigoriev I.V."/>
            <person name="Miller A.N."/>
            <person name="O'Donnell K."/>
            <person name="Stajich J.E."/>
            <person name="Bonito G."/>
        </authorList>
    </citation>
    <scope>NUCLEOTIDE SEQUENCE</scope>
    <source>
        <strain evidence="3">BC1065</strain>
    </source>
</reference>
<feature type="chain" id="PRO_5040163244" evidence="2">
    <location>
        <begin position="24"/>
        <end position="166"/>
    </location>
</feature>
<keyword evidence="4" id="KW-1185">Reference proteome</keyword>
<proteinExistence type="predicted"/>
<dbReference type="Proteomes" id="UP000807716">
    <property type="component" value="Unassembled WGS sequence"/>
</dbReference>
<evidence type="ECO:0000313" key="4">
    <source>
        <dbReference type="Proteomes" id="UP000807716"/>
    </source>
</evidence>
<feature type="signal peptide" evidence="2">
    <location>
        <begin position="1"/>
        <end position="23"/>
    </location>
</feature>
<protein>
    <submittedName>
        <fullName evidence="3">Uncharacterized protein</fullName>
    </submittedName>
</protein>
<dbReference type="OrthoDB" id="2434883at2759"/>
<dbReference type="AlphaFoldDB" id="A0A9P6TWY5"/>
<keyword evidence="1" id="KW-0472">Membrane</keyword>
<keyword evidence="2" id="KW-0732">Signal</keyword>
<accession>A0A9P6TWY5</accession>
<sequence length="166" mass="17058">MARLSLISTLVALFVLCLSVVRAAELYAPGNPFNCTAFKDNCRSLVISRFGGGKNATFSSVSSQCNGTITDVKPLCDVKVACFAVFAAPNQPVAPPPMPGNGTNATAGAPVPATFTKESLTDDLIAMYDTSKCPGTSGVGSLFQASTSFGALVALVAMISVIIQTI</sequence>
<keyword evidence="1" id="KW-1133">Transmembrane helix</keyword>
<evidence type="ECO:0000256" key="1">
    <source>
        <dbReference type="SAM" id="Phobius"/>
    </source>
</evidence>
<gene>
    <name evidence="3" type="ORF">DFQ27_009210</name>
</gene>
<evidence type="ECO:0000313" key="3">
    <source>
        <dbReference type="EMBL" id="KAG0250783.1"/>
    </source>
</evidence>